<dbReference type="OrthoDB" id="419816at2"/>
<gene>
    <name evidence="1" type="ORF">DFP98_107113</name>
</gene>
<dbReference type="AlphaFoldDB" id="A0A3D9KD21"/>
<dbReference type="RefSeq" id="WP_116060638.1">
    <property type="nucleotide sequence ID" value="NZ_QRDZ01000007.1"/>
</dbReference>
<dbReference type="EMBL" id="QRDZ01000007">
    <property type="protein sequence ID" value="RED84005.1"/>
    <property type="molecule type" value="Genomic_DNA"/>
</dbReference>
<organism evidence="1 2">
    <name type="scientific">Cohnella phaseoli</name>
    <dbReference type="NCBI Taxonomy" id="456490"/>
    <lineage>
        <taxon>Bacteria</taxon>
        <taxon>Bacillati</taxon>
        <taxon>Bacillota</taxon>
        <taxon>Bacilli</taxon>
        <taxon>Bacillales</taxon>
        <taxon>Paenibacillaceae</taxon>
        <taxon>Cohnella</taxon>
    </lineage>
</organism>
<dbReference type="Proteomes" id="UP000256977">
    <property type="component" value="Unassembled WGS sequence"/>
</dbReference>
<accession>A0A3D9KD21</accession>
<keyword evidence="2" id="KW-1185">Reference proteome</keyword>
<protein>
    <submittedName>
        <fullName evidence="1">Uncharacterized protein</fullName>
    </submittedName>
</protein>
<evidence type="ECO:0000313" key="1">
    <source>
        <dbReference type="EMBL" id="RED84005.1"/>
    </source>
</evidence>
<sequence length="74" mass="8739">MRKKSWRQFVRKNNPVAAALLSSMGYNKKDCVTVKLEFLRMMTRLQLDPARMKLLTVFFETYLPLTEAENEQLV</sequence>
<reference evidence="1 2" key="1">
    <citation type="submission" date="2018-07" db="EMBL/GenBank/DDBJ databases">
        <title>Genomic Encyclopedia of Type Strains, Phase III (KMG-III): the genomes of soil and plant-associated and newly described type strains.</title>
        <authorList>
            <person name="Whitman W."/>
        </authorList>
    </citation>
    <scope>NUCLEOTIDE SEQUENCE [LARGE SCALE GENOMIC DNA]</scope>
    <source>
        <strain evidence="1 2">CECT 7287</strain>
    </source>
</reference>
<comment type="caution">
    <text evidence="1">The sequence shown here is derived from an EMBL/GenBank/DDBJ whole genome shotgun (WGS) entry which is preliminary data.</text>
</comment>
<evidence type="ECO:0000313" key="2">
    <source>
        <dbReference type="Proteomes" id="UP000256977"/>
    </source>
</evidence>
<name>A0A3D9KD21_9BACL</name>
<proteinExistence type="predicted"/>